<feature type="chain" id="PRO_5012490538" evidence="1">
    <location>
        <begin position="24"/>
        <end position="152"/>
    </location>
</feature>
<dbReference type="RefSeq" id="WP_095989254.1">
    <property type="nucleotide sequence ID" value="NZ_CP022098.1"/>
</dbReference>
<organism evidence="2 3">
    <name type="scientific">Cystobacter fuscus</name>
    <dbReference type="NCBI Taxonomy" id="43"/>
    <lineage>
        <taxon>Bacteria</taxon>
        <taxon>Pseudomonadati</taxon>
        <taxon>Myxococcota</taxon>
        <taxon>Myxococcia</taxon>
        <taxon>Myxococcales</taxon>
        <taxon>Cystobacterineae</taxon>
        <taxon>Archangiaceae</taxon>
        <taxon>Cystobacter</taxon>
    </lineage>
</organism>
<dbReference type="EMBL" id="CP022098">
    <property type="protein sequence ID" value="ATB41549.1"/>
    <property type="molecule type" value="Genomic_DNA"/>
</dbReference>
<sequence>MKRFQWYVMGSVLTAGLLGVAHEASGEAPAAEPSMISQCKPSMLKGHYVYATDGYIVSGSEQIPFAQAGHDLFQGDGTLTGWATISTNGEITRIAYSGTYTLDPNCGGTATLTDNHGDTTHFDFFVTKNGANMTYVQTDAGYVSSAFELRRD</sequence>
<name>A0A250JCB3_9BACT</name>
<dbReference type="AlphaFoldDB" id="A0A250JCB3"/>
<keyword evidence="1" id="KW-0732">Signal</keyword>
<evidence type="ECO:0000313" key="2">
    <source>
        <dbReference type="EMBL" id="ATB41549.1"/>
    </source>
</evidence>
<accession>A0A250JCB3</accession>
<dbReference type="Proteomes" id="UP000217257">
    <property type="component" value="Chromosome"/>
</dbReference>
<protein>
    <submittedName>
        <fullName evidence="2">Uncharacterized protein</fullName>
    </submittedName>
</protein>
<gene>
    <name evidence="2" type="ORF">CYFUS_007015</name>
</gene>
<proteinExistence type="predicted"/>
<evidence type="ECO:0000313" key="3">
    <source>
        <dbReference type="Proteomes" id="UP000217257"/>
    </source>
</evidence>
<evidence type="ECO:0000256" key="1">
    <source>
        <dbReference type="SAM" id="SignalP"/>
    </source>
</evidence>
<reference evidence="2 3" key="1">
    <citation type="submission" date="2017-06" db="EMBL/GenBank/DDBJ databases">
        <title>Sequencing and comparative analysis of myxobacterial genomes.</title>
        <authorList>
            <person name="Rupp O."/>
            <person name="Goesmann A."/>
            <person name="Sogaard-Andersen L."/>
        </authorList>
    </citation>
    <scope>NUCLEOTIDE SEQUENCE [LARGE SCALE GENOMIC DNA]</scope>
    <source>
        <strain evidence="2 3">DSM 52655</strain>
    </source>
</reference>
<dbReference type="KEGG" id="cfus:CYFUS_007015"/>
<feature type="signal peptide" evidence="1">
    <location>
        <begin position="1"/>
        <end position="23"/>
    </location>
</feature>